<dbReference type="OrthoDB" id="5817149at2759"/>
<feature type="signal peptide" evidence="1">
    <location>
        <begin position="1"/>
        <end position="20"/>
    </location>
</feature>
<evidence type="ECO:0000256" key="1">
    <source>
        <dbReference type="SAM" id="SignalP"/>
    </source>
</evidence>
<dbReference type="AlphaFoldDB" id="A0A0B1SRV2"/>
<gene>
    <name evidence="2" type="ORF">OESDEN_12576</name>
</gene>
<protein>
    <submittedName>
        <fullName evidence="2">Uncharacterized protein</fullName>
    </submittedName>
</protein>
<dbReference type="Proteomes" id="UP000053660">
    <property type="component" value="Unassembled WGS sequence"/>
</dbReference>
<organism evidence="2 3">
    <name type="scientific">Oesophagostomum dentatum</name>
    <name type="common">Nodular worm</name>
    <dbReference type="NCBI Taxonomy" id="61180"/>
    <lineage>
        <taxon>Eukaryota</taxon>
        <taxon>Metazoa</taxon>
        <taxon>Ecdysozoa</taxon>
        <taxon>Nematoda</taxon>
        <taxon>Chromadorea</taxon>
        <taxon>Rhabditida</taxon>
        <taxon>Rhabditina</taxon>
        <taxon>Rhabditomorpha</taxon>
        <taxon>Strongyloidea</taxon>
        <taxon>Strongylidae</taxon>
        <taxon>Oesophagostomum</taxon>
    </lineage>
</organism>
<keyword evidence="1" id="KW-0732">Signal</keyword>
<feature type="chain" id="PRO_5002061112" evidence="1">
    <location>
        <begin position="21"/>
        <end position="68"/>
    </location>
</feature>
<dbReference type="EMBL" id="KN557334">
    <property type="protein sequence ID" value="KHJ87644.1"/>
    <property type="molecule type" value="Genomic_DNA"/>
</dbReference>
<evidence type="ECO:0000313" key="2">
    <source>
        <dbReference type="EMBL" id="KHJ87644.1"/>
    </source>
</evidence>
<sequence>MLLTLELITLLICCFVDVTALIRCKKCEYDLESEHEVCEQDCLGTLCFYSEYYYTQPERLFARKASFS</sequence>
<keyword evidence="3" id="KW-1185">Reference proteome</keyword>
<accession>A0A0B1SRV2</accession>
<proteinExistence type="predicted"/>
<evidence type="ECO:0000313" key="3">
    <source>
        <dbReference type="Proteomes" id="UP000053660"/>
    </source>
</evidence>
<name>A0A0B1SRV2_OESDE</name>
<reference evidence="2 3" key="1">
    <citation type="submission" date="2014-03" db="EMBL/GenBank/DDBJ databases">
        <title>Draft genome of the hookworm Oesophagostomum dentatum.</title>
        <authorList>
            <person name="Mitreva M."/>
        </authorList>
    </citation>
    <scope>NUCLEOTIDE SEQUENCE [LARGE SCALE GENOMIC DNA]</scope>
    <source>
        <strain evidence="2 3">OD-Hann</strain>
    </source>
</reference>